<evidence type="ECO:0000259" key="4">
    <source>
        <dbReference type="PROSITE" id="PS50158"/>
    </source>
</evidence>
<gene>
    <name evidence="5" type="ORF">PAHAL_6G202200</name>
</gene>
<sequence length="333" mass="38211">MIRAFSVRNITLCTLIRESPNYKKMTPEEVLGKIINHEMMESEAKYVKGLSKGTSTSKGQDIALKANKKEKSKKVVQESSSSDNDSDSSSLDDDDMALLMKNFSKLMRNRNYKGNKRHESSKRRTKRNCYNCGKSGHFIANCLYEKKEDKEEKRKDNKEKKYFTKDKKFFKKKQSGEAHLGKEWDSDDESSSSDEEKVATLAFNKTSLFPNLKDGKNITHTCLMARGGKRKVKTIPCSSPKYTTSDDESSFSSSSGNDNDIDMIAMLKNLDKNSIAKFNELIEELNEKNDLLEKQEDLLILEKKRNLELKELITKQEEKYKALDKELAENELI</sequence>
<dbReference type="Gramene" id="PVH36941">
    <property type="protein sequence ID" value="PVH36941"/>
    <property type="gene ID" value="PAHAL_6G202200"/>
</dbReference>
<evidence type="ECO:0000313" key="5">
    <source>
        <dbReference type="EMBL" id="PVH36941.1"/>
    </source>
</evidence>
<dbReference type="SUPFAM" id="SSF57756">
    <property type="entry name" value="Retrovirus zinc finger-like domains"/>
    <property type="match status" value="1"/>
</dbReference>
<name>A0A2T8IGZ4_9POAL</name>
<keyword evidence="1" id="KW-0862">Zinc</keyword>
<feature type="compositionally biased region" description="Acidic residues" evidence="3">
    <location>
        <begin position="84"/>
        <end position="93"/>
    </location>
</feature>
<dbReference type="PROSITE" id="PS50158">
    <property type="entry name" value="ZF_CCHC"/>
    <property type="match status" value="1"/>
</dbReference>
<dbReference type="InterPro" id="IPR001878">
    <property type="entry name" value="Znf_CCHC"/>
</dbReference>
<keyword evidence="1" id="KW-0863">Zinc-finger</keyword>
<dbReference type="GO" id="GO:0003676">
    <property type="term" value="F:nucleic acid binding"/>
    <property type="evidence" value="ECO:0007669"/>
    <property type="project" value="InterPro"/>
</dbReference>
<keyword evidence="1" id="KW-0479">Metal-binding</keyword>
<organism evidence="5">
    <name type="scientific">Panicum hallii</name>
    <dbReference type="NCBI Taxonomy" id="206008"/>
    <lineage>
        <taxon>Eukaryota</taxon>
        <taxon>Viridiplantae</taxon>
        <taxon>Streptophyta</taxon>
        <taxon>Embryophyta</taxon>
        <taxon>Tracheophyta</taxon>
        <taxon>Spermatophyta</taxon>
        <taxon>Magnoliopsida</taxon>
        <taxon>Liliopsida</taxon>
        <taxon>Poales</taxon>
        <taxon>Poaceae</taxon>
        <taxon>PACMAD clade</taxon>
        <taxon>Panicoideae</taxon>
        <taxon>Panicodae</taxon>
        <taxon>Paniceae</taxon>
        <taxon>Panicinae</taxon>
        <taxon>Panicum</taxon>
        <taxon>Panicum sect. Panicum</taxon>
    </lineage>
</organism>
<accession>A0A2T8IGZ4</accession>
<feature type="compositionally biased region" description="Basic and acidic residues" evidence="3">
    <location>
        <begin position="67"/>
        <end position="76"/>
    </location>
</feature>
<evidence type="ECO:0000256" key="3">
    <source>
        <dbReference type="SAM" id="MobiDB-lite"/>
    </source>
</evidence>
<dbReference type="Proteomes" id="UP000243499">
    <property type="component" value="Chromosome 6"/>
</dbReference>
<feature type="region of interest" description="Disordered" evidence="3">
    <location>
        <begin position="236"/>
        <end position="255"/>
    </location>
</feature>
<dbReference type="Gene3D" id="4.10.60.10">
    <property type="entry name" value="Zinc finger, CCHC-type"/>
    <property type="match status" value="1"/>
</dbReference>
<feature type="domain" description="CCHC-type" evidence="4">
    <location>
        <begin position="129"/>
        <end position="142"/>
    </location>
</feature>
<evidence type="ECO:0000256" key="1">
    <source>
        <dbReference type="PROSITE-ProRule" id="PRU00047"/>
    </source>
</evidence>
<dbReference type="GO" id="GO:0008270">
    <property type="term" value="F:zinc ion binding"/>
    <property type="evidence" value="ECO:0007669"/>
    <property type="project" value="UniProtKB-KW"/>
</dbReference>
<feature type="region of interest" description="Disordered" evidence="3">
    <location>
        <begin position="50"/>
        <end position="93"/>
    </location>
</feature>
<feature type="coiled-coil region" evidence="2">
    <location>
        <begin position="268"/>
        <end position="333"/>
    </location>
</feature>
<evidence type="ECO:0000256" key="2">
    <source>
        <dbReference type="SAM" id="Coils"/>
    </source>
</evidence>
<dbReference type="AlphaFoldDB" id="A0A2T8IGZ4"/>
<protein>
    <recommendedName>
        <fullName evidence="4">CCHC-type domain-containing protein</fullName>
    </recommendedName>
</protein>
<keyword evidence="2" id="KW-0175">Coiled coil</keyword>
<proteinExistence type="predicted"/>
<dbReference type="Pfam" id="PF00098">
    <property type="entry name" value="zf-CCHC"/>
    <property type="match status" value="1"/>
</dbReference>
<reference evidence="5" key="1">
    <citation type="submission" date="2018-04" db="EMBL/GenBank/DDBJ databases">
        <title>WGS assembly of Panicum hallii.</title>
        <authorList>
            <person name="Lovell J."/>
            <person name="Jenkins J."/>
            <person name="Lowry D."/>
            <person name="Mamidi S."/>
            <person name="Sreedasyam A."/>
            <person name="Weng X."/>
            <person name="Barry K."/>
            <person name="Bonette J."/>
            <person name="Campitelli B."/>
            <person name="Daum C."/>
            <person name="Gordon S."/>
            <person name="Gould B."/>
            <person name="Lipzen A."/>
            <person name="Macqueen A."/>
            <person name="Palacio-Mejia J."/>
            <person name="Plott C."/>
            <person name="Shakirov E."/>
            <person name="Shu S."/>
            <person name="Yoshinaga Y."/>
            <person name="Zane M."/>
            <person name="Rokhsar D."/>
            <person name="Grimwood J."/>
            <person name="Schmutz J."/>
            <person name="Juenger T."/>
        </authorList>
    </citation>
    <scope>NUCLEOTIDE SEQUENCE [LARGE SCALE GENOMIC DNA]</scope>
    <source>
        <strain evidence="5">FIL2</strain>
    </source>
</reference>
<feature type="region of interest" description="Disordered" evidence="3">
    <location>
        <begin position="107"/>
        <end position="127"/>
    </location>
</feature>
<dbReference type="InterPro" id="IPR036875">
    <property type="entry name" value="Znf_CCHC_sf"/>
</dbReference>
<dbReference type="EMBL" id="CM008051">
    <property type="protein sequence ID" value="PVH36941.1"/>
    <property type="molecule type" value="Genomic_DNA"/>
</dbReference>